<evidence type="ECO:0000313" key="3">
    <source>
        <dbReference type="Proteomes" id="UP000199113"/>
    </source>
</evidence>
<dbReference type="EMBL" id="FOKC01000002">
    <property type="protein sequence ID" value="SFB00335.1"/>
    <property type="molecule type" value="Genomic_DNA"/>
</dbReference>
<gene>
    <name evidence="1" type="ORF">CXG46_02045</name>
    <name evidence="2" type="ORF">SAMN05192575_102409</name>
</gene>
<dbReference type="SUPFAM" id="SSF53756">
    <property type="entry name" value="UDP-Glycosyltransferase/glycogen phosphorylase"/>
    <property type="match status" value="1"/>
</dbReference>
<dbReference type="STRING" id="748909.SAMN05192575_102409"/>
<reference evidence="3" key="1">
    <citation type="submission" date="2016-10" db="EMBL/GenBank/DDBJ databases">
        <authorList>
            <person name="Varghese N."/>
            <person name="Submissions S."/>
        </authorList>
    </citation>
    <scope>NUCLEOTIDE SEQUENCE [LARGE SCALE GENOMIC DNA]</scope>
    <source>
        <strain evidence="3">CGMCC 1.10697</strain>
    </source>
</reference>
<name>A0A1I0XH36_9ACTN</name>
<dbReference type="OrthoDB" id="9801573at2"/>
<accession>A0A1I0XH36</accession>
<protein>
    <submittedName>
        <fullName evidence="2">Glycosyl transferases group 1</fullName>
    </submittedName>
    <submittedName>
        <fullName evidence="1">Glycosyltransferase family 1 protein</fullName>
    </submittedName>
</protein>
<keyword evidence="2" id="KW-0808">Transferase</keyword>
<organism evidence="2 3">
    <name type="scientific">Nocardioides alpinus</name>
    <dbReference type="NCBI Taxonomy" id="748909"/>
    <lineage>
        <taxon>Bacteria</taxon>
        <taxon>Bacillati</taxon>
        <taxon>Actinomycetota</taxon>
        <taxon>Actinomycetes</taxon>
        <taxon>Propionibacteriales</taxon>
        <taxon>Nocardioidaceae</taxon>
        <taxon>Nocardioides</taxon>
    </lineage>
</organism>
<reference evidence="1 4" key="3">
    <citation type="submission" date="2017-12" db="EMBL/GenBank/DDBJ databases">
        <title>Pharmacopeia of the Arctic Ocean.</title>
        <authorList>
            <person name="Collins E."/>
            <person name="Ducluzeau A.-L."/>
        </authorList>
    </citation>
    <scope>NUCLEOTIDE SEQUENCE [LARGE SCALE GENOMIC DNA]</scope>
    <source>
        <strain evidence="1 4">DSM 23325</strain>
    </source>
</reference>
<sequence>MFADLPHPHGPRPVLWDSTVTQRVGRMLDGDVKVAWFYGQPDTSTFRYRVANVVEALNSDPASPVGAGWFSDDDIPSVLPVVPQLDAIVLVRHRYGGHVRRLAATAARAGVPLLFDSDDLVFDTSYADMMMDSLGRDATVSLDWDVWYAYMGRLGATLRLCEGAFTTNQTLRAALGRHLPIEDVHVVPNVLNRVQQEFSRTVLEAKEGSGYRRSGPVVIGYFSGTPSHVRDFTVAAPALARLLARDADVAIRIAGFLDDVGPLEEFRDRIEFVPFMHYVDLQRSIAEVEVNIAPLQHNGFNICKSDLKFFEAAVVGTWTVASHTPSLDAAITDGVTGRLARDHEWDFALAEAVDLARDSERYAATMSAAAEHAHRTWAWDSVAEPVRAALTAQLAKGSVTSPLTGS</sequence>
<dbReference type="Pfam" id="PF13692">
    <property type="entry name" value="Glyco_trans_1_4"/>
    <property type="match status" value="1"/>
</dbReference>
<proteinExistence type="predicted"/>
<dbReference type="RefSeq" id="WP_091196542.1">
    <property type="nucleotide sequence ID" value="NZ_FOKC01000002.1"/>
</dbReference>
<dbReference type="GO" id="GO:0016740">
    <property type="term" value="F:transferase activity"/>
    <property type="evidence" value="ECO:0007669"/>
    <property type="project" value="UniProtKB-KW"/>
</dbReference>
<dbReference type="AlphaFoldDB" id="A0A1I0XH36"/>
<dbReference type="Proteomes" id="UP000199113">
    <property type="component" value="Unassembled WGS sequence"/>
</dbReference>
<dbReference type="Gene3D" id="3.40.50.2000">
    <property type="entry name" value="Glycogen Phosphorylase B"/>
    <property type="match status" value="2"/>
</dbReference>
<evidence type="ECO:0000313" key="2">
    <source>
        <dbReference type="EMBL" id="SFB00335.1"/>
    </source>
</evidence>
<evidence type="ECO:0000313" key="1">
    <source>
        <dbReference type="EMBL" id="PKH44349.1"/>
    </source>
</evidence>
<dbReference type="Proteomes" id="UP000233565">
    <property type="component" value="Unassembled WGS sequence"/>
</dbReference>
<reference evidence="2" key="2">
    <citation type="submission" date="2016-10" db="EMBL/GenBank/DDBJ databases">
        <authorList>
            <person name="de Groot N.N."/>
        </authorList>
    </citation>
    <scope>NUCLEOTIDE SEQUENCE [LARGE SCALE GENOMIC DNA]</scope>
    <source>
        <strain evidence="2">CGMCC 1.10697</strain>
    </source>
</reference>
<dbReference type="EMBL" id="PJBV01000010">
    <property type="protein sequence ID" value="PKH44349.1"/>
    <property type="molecule type" value="Genomic_DNA"/>
</dbReference>
<evidence type="ECO:0000313" key="4">
    <source>
        <dbReference type="Proteomes" id="UP000233565"/>
    </source>
</evidence>
<keyword evidence="4" id="KW-1185">Reference proteome</keyword>